<feature type="region of interest" description="Disordered" evidence="1">
    <location>
        <begin position="1"/>
        <end position="41"/>
    </location>
</feature>
<dbReference type="Proteomes" id="UP001140949">
    <property type="component" value="Unassembled WGS sequence"/>
</dbReference>
<evidence type="ECO:0000256" key="1">
    <source>
        <dbReference type="SAM" id="MobiDB-lite"/>
    </source>
</evidence>
<accession>A0AAX6GR12</accession>
<reference evidence="2" key="1">
    <citation type="journal article" date="2023" name="GigaByte">
        <title>Genome assembly of the bearded iris, Iris pallida Lam.</title>
        <authorList>
            <person name="Bruccoleri R.E."/>
            <person name="Oakeley E.J."/>
            <person name="Faust A.M.E."/>
            <person name="Altorfer M."/>
            <person name="Dessus-Babus S."/>
            <person name="Burckhardt D."/>
            <person name="Oertli M."/>
            <person name="Naumann U."/>
            <person name="Petersen F."/>
            <person name="Wong J."/>
        </authorList>
    </citation>
    <scope>NUCLEOTIDE SEQUENCE</scope>
    <source>
        <strain evidence="2">GSM-AAB239-AS_SAM_17_03QT</strain>
    </source>
</reference>
<reference evidence="2" key="2">
    <citation type="submission" date="2023-04" db="EMBL/GenBank/DDBJ databases">
        <authorList>
            <person name="Bruccoleri R.E."/>
            <person name="Oakeley E.J."/>
            <person name="Faust A.-M."/>
            <person name="Dessus-Babus S."/>
            <person name="Altorfer M."/>
            <person name="Burckhardt D."/>
            <person name="Oertli M."/>
            <person name="Naumann U."/>
            <person name="Petersen F."/>
            <person name="Wong J."/>
        </authorList>
    </citation>
    <scope>NUCLEOTIDE SEQUENCE</scope>
    <source>
        <strain evidence="2">GSM-AAB239-AS_SAM_17_03QT</strain>
        <tissue evidence="2">Leaf</tissue>
    </source>
</reference>
<keyword evidence="3" id="KW-1185">Reference proteome</keyword>
<dbReference type="AlphaFoldDB" id="A0AAX6GR12"/>
<sequence>MRRPSATYVDATAARGTGGAAADEDEESDCEGGRRRKGIRRGAPADWTRVAIHMLLRRRVVEPPEEGGDGLAGEDEEDVGRHRDPPSPVLELGARLRPVIAGGFCVLWRA</sequence>
<feature type="compositionally biased region" description="Acidic residues" evidence="1">
    <location>
        <begin position="63"/>
        <end position="78"/>
    </location>
</feature>
<comment type="caution">
    <text evidence="2">The sequence shown here is derived from an EMBL/GenBank/DDBJ whole genome shotgun (WGS) entry which is preliminary data.</text>
</comment>
<dbReference type="EMBL" id="JANAVB010016936">
    <property type="protein sequence ID" value="KAJ6831219.1"/>
    <property type="molecule type" value="Genomic_DNA"/>
</dbReference>
<protein>
    <submittedName>
        <fullName evidence="2">Uncharacterized protein</fullName>
    </submittedName>
</protein>
<evidence type="ECO:0000313" key="3">
    <source>
        <dbReference type="Proteomes" id="UP001140949"/>
    </source>
</evidence>
<organism evidence="2 3">
    <name type="scientific">Iris pallida</name>
    <name type="common">Sweet iris</name>
    <dbReference type="NCBI Taxonomy" id="29817"/>
    <lineage>
        <taxon>Eukaryota</taxon>
        <taxon>Viridiplantae</taxon>
        <taxon>Streptophyta</taxon>
        <taxon>Embryophyta</taxon>
        <taxon>Tracheophyta</taxon>
        <taxon>Spermatophyta</taxon>
        <taxon>Magnoliopsida</taxon>
        <taxon>Liliopsida</taxon>
        <taxon>Asparagales</taxon>
        <taxon>Iridaceae</taxon>
        <taxon>Iridoideae</taxon>
        <taxon>Irideae</taxon>
        <taxon>Iris</taxon>
    </lineage>
</organism>
<gene>
    <name evidence="2" type="ORF">M6B38_350885</name>
</gene>
<feature type="region of interest" description="Disordered" evidence="1">
    <location>
        <begin position="61"/>
        <end position="90"/>
    </location>
</feature>
<proteinExistence type="predicted"/>
<evidence type="ECO:0000313" key="2">
    <source>
        <dbReference type="EMBL" id="KAJ6831219.1"/>
    </source>
</evidence>
<name>A0AAX6GR12_IRIPA</name>